<keyword evidence="3" id="KW-1185">Reference proteome</keyword>
<dbReference type="AlphaFoldDB" id="A0A841K5G4"/>
<evidence type="ECO:0000256" key="1">
    <source>
        <dbReference type="SAM" id="MobiDB-lite"/>
    </source>
</evidence>
<evidence type="ECO:0000313" key="2">
    <source>
        <dbReference type="EMBL" id="MBB6147179.1"/>
    </source>
</evidence>
<accession>A0A841K5G4</accession>
<comment type="caution">
    <text evidence="2">The sequence shown here is derived from an EMBL/GenBank/DDBJ whole genome shotgun (WGS) entry which is preliminary data.</text>
</comment>
<sequence length="25" mass="3062">MRPNLFMKHALRHEESQALRRQKLA</sequence>
<name>A0A841K5G4_9BACT</name>
<feature type="region of interest" description="Disordered" evidence="1">
    <location>
        <begin position="1"/>
        <end position="25"/>
    </location>
</feature>
<evidence type="ECO:0000313" key="3">
    <source>
        <dbReference type="Proteomes" id="UP000538666"/>
    </source>
</evidence>
<reference evidence="2 3" key="1">
    <citation type="submission" date="2020-08" db="EMBL/GenBank/DDBJ databases">
        <title>Genomic Encyclopedia of Type Strains, Phase IV (KMG-IV): sequencing the most valuable type-strain genomes for metagenomic binning, comparative biology and taxonomic classification.</title>
        <authorList>
            <person name="Goeker M."/>
        </authorList>
    </citation>
    <scope>NUCLEOTIDE SEQUENCE [LARGE SCALE GENOMIC DNA]</scope>
    <source>
        <strain evidence="2 3">DSM 103733</strain>
    </source>
</reference>
<proteinExistence type="predicted"/>
<dbReference type="Proteomes" id="UP000538666">
    <property type="component" value="Unassembled WGS sequence"/>
</dbReference>
<protein>
    <submittedName>
        <fullName evidence="2">Uncharacterized protein</fullName>
    </submittedName>
</protein>
<dbReference type="EMBL" id="JACHEK010000013">
    <property type="protein sequence ID" value="MBB6147179.1"/>
    <property type="molecule type" value="Genomic_DNA"/>
</dbReference>
<organism evidence="2 3">
    <name type="scientific">Silvibacterium bohemicum</name>
    <dbReference type="NCBI Taxonomy" id="1577686"/>
    <lineage>
        <taxon>Bacteria</taxon>
        <taxon>Pseudomonadati</taxon>
        <taxon>Acidobacteriota</taxon>
        <taxon>Terriglobia</taxon>
        <taxon>Terriglobales</taxon>
        <taxon>Acidobacteriaceae</taxon>
        <taxon>Silvibacterium</taxon>
    </lineage>
</organism>
<gene>
    <name evidence="2" type="ORF">HNQ77_005173</name>
</gene>